<keyword evidence="6" id="KW-0326">Glycosidase</keyword>
<sequence length="544" mass="60939">MNLSRRGLIGAGAATPLLSACATSPGGVTASGPFRPSWDSLIEGYRTPDWFRDAKFGIWSHWGPQCVPEFGDWYGRQMYIQGNPFYEHHVATYGHPSRYGFMEFIDRWKGDQWDPESLLDLYQAAGARYVVSMANHHDNLDLFDSAHHAWNTMRVGPKRDIVGTWEKAVRARGLRFGVSNHAAHAWHWWQTAYGYDAEGPLTGVRYDAARLTRVDGVGTWWEGLDPQELYTGPTFAPPDGIGSIAEMNAWHDARDGQWIEDPPADNPAFVRSWVARQRDLITKYRPDMVYFDNYGLPLGRYGLEATAEYYNASLGWRGELPVVNGKRLEPDQRRGITETVERGFSDSLRPEPWQTDTCIGDWHYNRARFTGHYYVPAASVIQRLVDVVSKNGNLLLSIPQRGDGSIDSDERAILTDIAAWMAVNGPAIFETRPWRIYGEGPTEVQGGMHGEGQARPWTAQDIRFTTRGQTLYAFALDWPQDGQVVIRSLGLGTADAPRIERVDLLGGSSLPFRQTADALIVTLGQTRPTAFVPALALHGQGLTR</sequence>
<evidence type="ECO:0000256" key="2">
    <source>
        <dbReference type="ARBA" id="ARBA00007951"/>
    </source>
</evidence>
<dbReference type="Gene3D" id="2.60.40.1180">
    <property type="entry name" value="Golgi alpha-mannosidase II"/>
    <property type="match status" value="1"/>
</dbReference>
<evidence type="ECO:0000313" key="10">
    <source>
        <dbReference type="Proteomes" id="UP000595448"/>
    </source>
</evidence>
<dbReference type="InterPro" id="IPR016286">
    <property type="entry name" value="FUC_metazoa-typ"/>
</dbReference>
<dbReference type="InterPro" id="IPR000933">
    <property type="entry name" value="Glyco_hydro_29"/>
</dbReference>
<dbReference type="PROSITE" id="PS51257">
    <property type="entry name" value="PROKAR_LIPOPROTEIN"/>
    <property type="match status" value="1"/>
</dbReference>
<dbReference type="Proteomes" id="UP000595448">
    <property type="component" value="Chromosome"/>
</dbReference>
<feature type="domain" description="Alpha-L-fucosidase C-terminal" evidence="8">
    <location>
        <begin position="459"/>
        <end position="530"/>
    </location>
</feature>
<dbReference type="SMART" id="SM00812">
    <property type="entry name" value="Alpha_L_fucos"/>
    <property type="match status" value="1"/>
</dbReference>
<dbReference type="EC" id="3.2.1.51" evidence="3"/>
<dbReference type="Gene3D" id="3.20.20.80">
    <property type="entry name" value="Glycosidases"/>
    <property type="match status" value="1"/>
</dbReference>
<dbReference type="PANTHER" id="PTHR10030:SF37">
    <property type="entry name" value="ALPHA-L-FUCOSIDASE-RELATED"/>
    <property type="match status" value="1"/>
</dbReference>
<evidence type="ECO:0000259" key="7">
    <source>
        <dbReference type="Pfam" id="PF01120"/>
    </source>
</evidence>
<evidence type="ECO:0000256" key="3">
    <source>
        <dbReference type="ARBA" id="ARBA00012662"/>
    </source>
</evidence>
<dbReference type="PROSITE" id="PS51318">
    <property type="entry name" value="TAT"/>
    <property type="match status" value="1"/>
</dbReference>
<organism evidence="9 10">
    <name type="scientific">Brevundimonas vitisensis</name>
    <dbReference type="NCBI Taxonomy" id="2800818"/>
    <lineage>
        <taxon>Bacteria</taxon>
        <taxon>Pseudomonadati</taxon>
        <taxon>Pseudomonadota</taxon>
        <taxon>Alphaproteobacteria</taxon>
        <taxon>Caulobacterales</taxon>
        <taxon>Caulobacteraceae</taxon>
        <taxon>Brevundimonas</taxon>
    </lineage>
</organism>
<protein>
    <recommendedName>
        <fullName evidence="3">alpha-L-fucosidase</fullName>
        <ecNumber evidence="3">3.2.1.51</ecNumber>
    </recommendedName>
</protein>
<dbReference type="InterPro" id="IPR017853">
    <property type="entry name" value="GH"/>
</dbReference>
<keyword evidence="10" id="KW-1185">Reference proteome</keyword>
<evidence type="ECO:0000256" key="4">
    <source>
        <dbReference type="ARBA" id="ARBA00022729"/>
    </source>
</evidence>
<feature type="domain" description="Glycoside hydrolase family 29 N-terminal" evidence="7">
    <location>
        <begin position="29"/>
        <end position="425"/>
    </location>
</feature>
<dbReference type="SUPFAM" id="SSF51445">
    <property type="entry name" value="(Trans)glycosidases"/>
    <property type="match status" value="1"/>
</dbReference>
<keyword evidence="4" id="KW-0732">Signal</keyword>
<evidence type="ECO:0000256" key="6">
    <source>
        <dbReference type="ARBA" id="ARBA00023295"/>
    </source>
</evidence>
<dbReference type="PIRSF" id="PIRSF001092">
    <property type="entry name" value="Alpha-L-fucosidase"/>
    <property type="match status" value="1"/>
</dbReference>
<evidence type="ECO:0000256" key="1">
    <source>
        <dbReference type="ARBA" id="ARBA00004071"/>
    </source>
</evidence>
<dbReference type="Pfam" id="PF16757">
    <property type="entry name" value="Fucosidase_C"/>
    <property type="match status" value="1"/>
</dbReference>
<dbReference type="PANTHER" id="PTHR10030">
    <property type="entry name" value="ALPHA-L-FUCOSIDASE"/>
    <property type="match status" value="1"/>
</dbReference>
<dbReference type="InterPro" id="IPR031919">
    <property type="entry name" value="Fucosidase_C"/>
</dbReference>
<dbReference type="EMBL" id="CP067977">
    <property type="protein sequence ID" value="QQQ18817.1"/>
    <property type="molecule type" value="Genomic_DNA"/>
</dbReference>
<evidence type="ECO:0000256" key="5">
    <source>
        <dbReference type="ARBA" id="ARBA00022801"/>
    </source>
</evidence>
<proteinExistence type="inferred from homology"/>
<dbReference type="InterPro" id="IPR006311">
    <property type="entry name" value="TAT_signal"/>
</dbReference>
<dbReference type="InterPro" id="IPR057739">
    <property type="entry name" value="Glyco_hydro_29_N"/>
</dbReference>
<accession>A0ABX7BML8</accession>
<gene>
    <name evidence="9" type="ORF">JIP62_01325</name>
</gene>
<keyword evidence="5" id="KW-0378">Hydrolase</keyword>
<evidence type="ECO:0000259" key="8">
    <source>
        <dbReference type="Pfam" id="PF16757"/>
    </source>
</evidence>
<reference evidence="9 10" key="1">
    <citation type="submission" date="2021-01" db="EMBL/GenBank/DDBJ databases">
        <title>Brevundimonas vitis sp. nov., an bacterium isolated from grape (Vitis vinifera).</title>
        <authorList>
            <person name="Jiang L."/>
            <person name="Lee J."/>
        </authorList>
    </citation>
    <scope>NUCLEOTIDE SEQUENCE [LARGE SCALE GENOMIC DNA]</scope>
    <source>
        <strain evidence="9 10">GRTSA-9</strain>
    </source>
</reference>
<evidence type="ECO:0000313" key="9">
    <source>
        <dbReference type="EMBL" id="QQQ18817.1"/>
    </source>
</evidence>
<dbReference type="InterPro" id="IPR013780">
    <property type="entry name" value="Glyco_hydro_b"/>
</dbReference>
<dbReference type="Pfam" id="PF01120">
    <property type="entry name" value="Alpha_L_fucos"/>
    <property type="match status" value="1"/>
</dbReference>
<comment type="function">
    <text evidence="1">Alpha-L-fucosidase is responsible for hydrolyzing the alpha-1,6-linked fucose joined to the reducing-end N-acetylglucosamine of the carbohydrate moieties of glycoproteins.</text>
</comment>
<comment type="similarity">
    <text evidence="2">Belongs to the glycosyl hydrolase 29 family.</text>
</comment>
<dbReference type="RefSeq" id="WP_201103171.1">
    <property type="nucleotide sequence ID" value="NZ_CP067977.1"/>
</dbReference>
<name>A0ABX7BML8_9CAUL</name>